<evidence type="ECO:0000256" key="1">
    <source>
        <dbReference type="SAM" id="MobiDB-lite"/>
    </source>
</evidence>
<gene>
    <name evidence="2" type="ORF">AVDCRST_MAG70-1123</name>
</gene>
<name>A0A6J4UN23_9BACT</name>
<feature type="non-terminal residue" evidence="2">
    <location>
        <position position="1"/>
    </location>
</feature>
<organism evidence="2">
    <name type="scientific">uncultured Thermomicrobiales bacterium</name>
    <dbReference type="NCBI Taxonomy" id="1645740"/>
    <lineage>
        <taxon>Bacteria</taxon>
        <taxon>Pseudomonadati</taxon>
        <taxon>Thermomicrobiota</taxon>
        <taxon>Thermomicrobia</taxon>
        <taxon>Thermomicrobiales</taxon>
        <taxon>environmental samples</taxon>
    </lineage>
</organism>
<sequence>WPSVSTTSRGSARRGAAPARGPGTPTRR</sequence>
<protein>
    <submittedName>
        <fullName evidence="2">Uncharacterized protein</fullName>
    </submittedName>
</protein>
<reference evidence="2" key="1">
    <citation type="submission" date="2020-02" db="EMBL/GenBank/DDBJ databases">
        <authorList>
            <person name="Meier V. D."/>
        </authorList>
    </citation>
    <scope>NUCLEOTIDE SEQUENCE</scope>
    <source>
        <strain evidence="2">AVDCRST_MAG70</strain>
    </source>
</reference>
<proteinExistence type="predicted"/>
<evidence type="ECO:0000313" key="2">
    <source>
        <dbReference type="EMBL" id="CAA9553652.1"/>
    </source>
</evidence>
<feature type="region of interest" description="Disordered" evidence="1">
    <location>
        <begin position="1"/>
        <end position="28"/>
    </location>
</feature>
<accession>A0A6J4UN23</accession>
<dbReference type="AlphaFoldDB" id="A0A6J4UN23"/>
<dbReference type="EMBL" id="CADCWH010000177">
    <property type="protein sequence ID" value="CAA9553652.1"/>
    <property type="molecule type" value="Genomic_DNA"/>
</dbReference>
<feature type="non-terminal residue" evidence="2">
    <location>
        <position position="28"/>
    </location>
</feature>